<keyword evidence="1" id="KW-0812">Transmembrane</keyword>
<reference evidence="4" key="1">
    <citation type="submission" date="2016-04" db="EMBL/GenBank/DDBJ databases">
        <authorList>
            <person name="Tagini F."/>
        </authorList>
    </citation>
    <scope>NUCLEOTIDE SEQUENCE [LARGE SCALE GENOMIC DNA]</scope>
    <source>
        <strain evidence="4">CHUV0807</strain>
    </source>
</reference>
<dbReference type="RefSeq" id="WP_079541582.1">
    <property type="nucleotide sequence ID" value="NZ_FKLO01000066.1"/>
</dbReference>
<feature type="transmembrane region" description="Helical" evidence="1">
    <location>
        <begin position="144"/>
        <end position="164"/>
    </location>
</feature>
<gene>
    <name evidence="3" type="ORF">CHUV0807_1960</name>
</gene>
<keyword evidence="1" id="KW-0472">Membrane</keyword>
<dbReference type="InterPro" id="IPR050623">
    <property type="entry name" value="Glucan_succinyl_AcylTrfase"/>
</dbReference>
<name>A0A1C3H5W2_9GAMM</name>
<feature type="transmembrane region" description="Helical" evidence="1">
    <location>
        <begin position="281"/>
        <end position="299"/>
    </location>
</feature>
<proteinExistence type="predicted"/>
<feature type="transmembrane region" description="Helical" evidence="1">
    <location>
        <begin position="33"/>
        <end position="55"/>
    </location>
</feature>
<sequence length="378" mass="43898">MNNGALFWLPELVIKTVIAPPPRYFHGLDELRAALMLIGVFWHAAAVLSPFAAFVYASPYHQSMPLYATIYPEHLFRMEAFFLVSGFLAQMTLARKDKRIFWQARLRRVLLPLLLGCLGVNFILQVFGSIFMEYQWAHYDFWRWVMHGWFLICLMTFAGIDMLLPRGVFARMGILPCILIATIGWLGYAALIYWNGESWHLGGDISTLFNFFILHGVQYYPFYFAGALLYYHQDILERVGHRTLILLALLAFLTTALTYLNGLHFYEAFPPDTEGMILQRLNQMISSGTIAFLLFWYFYHVQREASRTVRYLINSAIVIYLVHHPLVIMLGWILDDPALSNTQYYLLLLTLTFVFSYLCYEGVRRVGWLRIAFGLKAQ</sequence>
<accession>A0A1C3H5W2</accession>
<feature type="transmembrane region" description="Helical" evidence="1">
    <location>
        <begin position="75"/>
        <end position="93"/>
    </location>
</feature>
<feature type="transmembrane region" description="Helical" evidence="1">
    <location>
        <begin position="311"/>
        <end position="332"/>
    </location>
</feature>
<feature type="transmembrane region" description="Helical" evidence="1">
    <location>
        <begin position="243"/>
        <end position="261"/>
    </location>
</feature>
<feature type="domain" description="Acyltransferase 3" evidence="2">
    <location>
        <begin position="26"/>
        <end position="360"/>
    </location>
</feature>
<dbReference type="Pfam" id="PF01757">
    <property type="entry name" value="Acyl_transf_3"/>
    <property type="match status" value="1"/>
</dbReference>
<evidence type="ECO:0000313" key="3">
    <source>
        <dbReference type="EMBL" id="SAM68742.1"/>
    </source>
</evidence>
<feature type="transmembrane region" description="Helical" evidence="1">
    <location>
        <begin position="344"/>
        <end position="360"/>
    </location>
</feature>
<organism evidence="3 4">
    <name type="scientific">Cardiobacterium hominis</name>
    <dbReference type="NCBI Taxonomy" id="2718"/>
    <lineage>
        <taxon>Bacteria</taxon>
        <taxon>Pseudomonadati</taxon>
        <taxon>Pseudomonadota</taxon>
        <taxon>Gammaproteobacteria</taxon>
        <taxon>Cardiobacteriales</taxon>
        <taxon>Cardiobacteriaceae</taxon>
        <taxon>Cardiobacterium</taxon>
    </lineage>
</organism>
<feature type="transmembrane region" description="Helical" evidence="1">
    <location>
        <begin position="208"/>
        <end position="231"/>
    </location>
</feature>
<protein>
    <submittedName>
        <fullName evidence="3">Glucans biosynthesis protein C</fullName>
        <ecNumber evidence="3">2.1.-.-</ecNumber>
    </submittedName>
</protein>
<dbReference type="AlphaFoldDB" id="A0A1C3H5W2"/>
<dbReference type="GO" id="GO:0016747">
    <property type="term" value="F:acyltransferase activity, transferring groups other than amino-acyl groups"/>
    <property type="evidence" value="ECO:0007669"/>
    <property type="project" value="InterPro"/>
</dbReference>
<dbReference type="PANTHER" id="PTHR36927:SF1">
    <property type="entry name" value="MDO-LIKE PROTEIN"/>
    <property type="match status" value="1"/>
</dbReference>
<dbReference type="Proteomes" id="UP000190837">
    <property type="component" value="Unassembled WGS sequence"/>
</dbReference>
<keyword evidence="3" id="KW-0808">Transferase</keyword>
<dbReference type="PANTHER" id="PTHR36927">
    <property type="entry name" value="BLR4337 PROTEIN"/>
    <property type="match status" value="1"/>
</dbReference>
<dbReference type="InterPro" id="IPR002656">
    <property type="entry name" value="Acyl_transf_3_dom"/>
</dbReference>
<evidence type="ECO:0000313" key="4">
    <source>
        <dbReference type="Proteomes" id="UP000190837"/>
    </source>
</evidence>
<keyword evidence="1" id="KW-1133">Transmembrane helix</keyword>
<feature type="transmembrane region" description="Helical" evidence="1">
    <location>
        <begin position="113"/>
        <end position="132"/>
    </location>
</feature>
<dbReference type="EC" id="2.1.-.-" evidence="3"/>
<evidence type="ECO:0000256" key="1">
    <source>
        <dbReference type="SAM" id="Phobius"/>
    </source>
</evidence>
<feature type="transmembrane region" description="Helical" evidence="1">
    <location>
        <begin position="173"/>
        <end position="196"/>
    </location>
</feature>
<dbReference type="EMBL" id="FKLO01000066">
    <property type="protein sequence ID" value="SAM68742.1"/>
    <property type="molecule type" value="Genomic_DNA"/>
</dbReference>
<evidence type="ECO:0000259" key="2">
    <source>
        <dbReference type="Pfam" id="PF01757"/>
    </source>
</evidence>